<accession>A0A5C0UIK7</accession>
<dbReference type="AlphaFoldDB" id="A0A5C0UIK7"/>
<organism evidence="1 2">
    <name type="scientific">Candidatus Nesciobacter abundans</name>
    <dbReference type="NCBI Taxonomy" id="2601668"/>
    <lineage>
        <taxon>Bacteria</taxon>
        <taxon>Pseudomonadati</taxon>
        <taxon>Pseudomonadota</taxon>
        <taxon>Alphaproteobacteria</taxon>
        <taxon>Holosporales</taxon>
        <taxon>Holosporaceae</taxon>
        <taxon>Candidatus Nesciobacter</taxon>
    </lineage>
</organism>
<protein>
    <recommendedName>
        <fullName evidence="3">Outer membrane beta-barrel protein</fullName>
    </recommendedName>
</protein>
<dbReference type="EMBL" id="CP043314">
    <property type="protein sequence ID" value="QEK39262.1"/>
    <property type="molecule type" value="Genomic_DNA"/>
</dbReference>
<gene>
    <name evidence="1" type="ORF">FZC36_02410</name>
</gene>
<evidence type="ECO:0000313" key="1">
    <source>
        <dbReference type="EMBL" id="QEK39262.1"/>
    </source>
</evidence>
<name>A0A5C0UIK7_9PROT</name>
<sequence>MFFSNITPSKSGAMASYFGTRFSMNFTEIAPIGQIKLDTENLNIKSLLKDINTSGIKSKINTSFSHQLSQGLGLFAIGVSSDVGLSGNKKDVVNLSDIKNTKLNLKTGNFVLSHHVFFGLNFGIARALFVTGVTGRYYEIDSDSEERIKSGDFQKSWNWNKNVGVAVQFILFKLLAEIRLMRSVGQNVFSKAKIEEEPKSNNQLFYEDKGLKLSFAVLFRI</sequence>
<dbReference type="Proteomes" id="UP000324924">
    <property type="component" value="Chromosome"/>
</dbReference>
<evidence type="ECO:0000313" key="2">
    <source>
        <dbReference type="Proteomes" id="UP000324924"/>
    </source>
</evidence>
<dbReference type="KEGG" id="nabu:FZC36_02410"/>
<proteinExistence type="predicted"/>
<keyword evidence="2" id="KW-1185">Reference proteome</keyword>
<evidence type="ECO:0008006" key="3">
    <source>
        <dbReference type="Google" id="ProtNLM"/>
    </source>
</evidence>
<reference evidence="1 2" key="1">
    <citation type="submission" date="2019-08" db="EMBL/GenBank/DDBJ databases">
        <title>Highly reduced genomes of protist endosymbionts show evolutionary convergence.</title>
        <authorList>
            <person name="George E."/>
            <person name="Husnik F."/>
            <person name="Tashyreva D."/>
            <person name="Prokopchuk G."/>
            <person name="Horak A."/>
            <person name="Kwong W.K."/>
            <person name="Lukes J."/>
            <person name="Keeling P.J."/>
        </authorList>
    </citation>
    <scope>NUCLEOTIDE SEQUENCE [LARGE SCALE GENOMIC DNA]</scope>
    <source>
        <strain evidence="1">1604HC</strain>
    </source>
</reference>
<dbReference type="RefSeq" id="WP_148972385.1">
    <property type="nucleotide sequence ID" value="NZ_CP043314.1"/>
</dbReference>